<accession>A0AAD7GM05</accession>
<evidence type="ECO:0000313" key="3">
    <source>
        <dbReference type="Proteomes" id="UP001221757"/>
    </source>
</evidence>
<evidence type="ECO:0000256" key="1">
    <source>
        <dbReference type="SAM" id="SignalP"/>
    </source>
</evidence>
<dbReference type="Proteomes" id="UP001221757">
    <property type="component" value="Unassembled WGS sequence"/>
</dbReference>
<organism evidence="2 3">
    <name type="scientific">Mycena rosella</name>
    <name type="common">Pink bonnet</name>
    <name type="synonym">Agaricus rosellus</name>
    <dbReference type="NCBI Taxonomy" id="1033263"/>
    <lineage>
        <taxon>Eukaryota</taxon>
        <taxon>Fungi</taxon>
        <taxon>Dikarya</taxon>
        <taxon>Basidiomycota</taxon>
        <taxon>Agaricomycotina</taxon>
        <taxon>Agaricomycetes</taxon>
        <taxon>Agaricomycetidae</taxon>
        <taxon>Agaricales</taxon>
        <taxon>Marasmiineae</taxon>
        <taxon>Mycenaceae</taxon>
        <taxon>Mycena</taxon>
    </lineage>
</organism>
<feature type="signal peptide" evidence="1">
    <location>
        <begin position="1"/>
        <end position="19"/>
    </location>
</feature>
<dbReference type="EMBL" id="JARKIE010000017">
    <property type="protein sequence ID" value="KAJ7701375.1"/>
    <property type="molecule type" value="Genomic_DNA"/>
</dbReference>
<evidence type="ECO:0000313" key="2">
    <source>
        <dbReference type="EMBL" id="KAJ7701375.1"/>
    </source>
</evidence>
<dbReference type="AlphaFoldDB" id="A0AAD7GM05"/>
<feature type="chain" id="PRO_5042067083" evidence="1">
    <location>
        <begin position="20"/>
        <end position="371"/>
    </location>
</feature>
<proteinExistence type="predicted"/>
<gene>
    <name evidence="2" type="ORF">B0H17DRAFT_1128180</name>
</gene>
<name>A0AAD7GM05_MYCRO</name>
<protein>
    <submittedName>
        <fullName evidence="2">Uncharacterized protein</fullName>
    </submittedName>
</protein>
<keyword evidence="1" id="KW-0732">Signal</keyword>
<keyword evidence="3" id="KW-1185">Reference proteome</keyword>
<reference evidence="2" key="1">
    <citation type="submission" date="2023-03" db="EMBL/GenBank/DDBJ databases">
        <title>Massive genome expansion in bonnet fungi (Mycena s.s.) driven by repeated elements and novel gene families across ecological guilds.</title>
        <authorList>
            <consortium name="Lawrence Berkeley National Laboratory"/>
            <person name="Harder C.B."/>
            <person name="Miyauchi S."/>
            <person name="Viragh M."/>
            <person name="Kuo A."/>
            <person name="Thoen E."/>
            <person name="Andreopoulos B."/>
            <person name="Lu D."/>
            <person name="Skrede I."/>
            <person name="Drula E."/>
            <person name="Henrissat B."/>
            <person name="Morin E."/>
            <person name="Kohler A."/>
            <person name="Barry K."/>
            <person name="LaButti K."/>
            <person name="Morin E."/>
            <person name="Salamov A."/>
            <person name="Lipzen A."/>
            <person name="Mereny Z."/>
            <person name="Hegedus B."/>
            <person name="Baldrian P."/>
            <person name="Stursova M."/>
            <person name="Weitz H."/>
            <person name="Taylor A."/>
            <person name="Grigoriev I.V."/>
            <person name="Nagy L.G."/>
            <person name="Martin F."/>
            <person name="Kauserud H."/>
        </authorList>
    </citation>
    <scope>NUCLEOTIDE SEQUENCE</scope>
    <source>
        <strain evidence="2">CBHHK067</strain>
    </source>
</reference>
<comment type="caution">
    <text evidence="2">The sequence shown here is derived from an EMBL/GenBank/DDBJ whole genome shotgun (WGS) entry which is preliminary data.</text>
</comment>
<sequence>MTRMKGIQLAACLIAIATGGLLNSNLNQQHVIAIGGDVQNHTQPDLNRYSEGPGLAVAENFPLRQLMSLQTFMPPLEQVPGFAEWVTAHGYSHDFNNCADRVLLCQQKDSPCAGPGATVAYSSVISLERWNQVQEMINSFGRIYYSVRVRMEDVHIANFVIKDVVRRTANQAVFGCPKKGILLVATPLPVATTQFALSNRAGSFPALQSLTRWPALRVSTRASLNMSETRYPLRPTLVFWVLSLIPDNRVRYVGLGLVSALLVISAIHLQHPSKRLEQLEDAITTTEESLERAKLNCGRNYLELAEEGCRLLQEKTVASKIQTCILQSRSMSWIEYLQASRRIFWNIKSCELEVRAIQTAALASLHAPIHL</sequence>